<organism evidence="1 2">
    <name type="scientific">Thalassospira marina</name>
    <dbReference type="NCBI Taxonomy" id="2048283"/>
    <lineage>
        <taxon>Bacteria</taxon>
        <taxon>Pseudomonadati</taxon>
        <taxon>Pseudomonadota</taxon>
        <taxon>Alphaproteobacteria</taxon>
        <taxon>Rhodospirillales</taxon>
        <taxon>Thalassospiraceae</taxon>
        <taxon>Thalassospira</taxon>
    </lineage>
</organism>
<sequence length="98" mass="11275">MFHTKGTVKTAHAAKYLQQLCKHFAHKVEVSYSMTEADVAFPMGPCKMRATDDELQFHASALKAEGIERIKGIIINHLDRFAWRETISYDWQDFNDAD</sequence>
<dbReference type="RefSeq" id="WP_101284849.1">
    <property type="nucleotide sequence ID" value="NZ_CP024199.1"/>
</dbReference>
<protein>
    <submittedName>
        <fullName evidence="1">2,4-dihydroxyhept-2-ene-1,7-dioic acid aldolase</fullName>
    </submittedName>
</protein>
<dbReference type="Pfam" id="PF09981">
    <property type="entry name" value="DUF2218"/>
    <property type="match status" value="1"/>
</dbReference>
<dbReference type="Gene3D" id="3.30.310.50">
    <property type="entry name" value="Alpha-D-phosphohexomutase, C-terminal domain"/>
    <property type="match status" value="1"/>
</dbReference>
<name>A0ABM6Q9H2_9PROT</name>
<dbReference type="Proteomes" id="UP000233458">
    <property type="component" value="Chromosome"/>
</dbReference>
<evidence type="ECO:0000313" key="2">
    <source>
        <dbReference type="Proteomes" id="UP000233458"/>
    </source>
</evidence>
<accession>A0ABM6Q9H2</accession>
<evidence type="ECO:0000313" key="1">
    <source>
        <dbReference type="EMBL" id="AUG53197.1"/>
    </source>
</evidence>
<dbReference type="PIRSF" id="PIRSF028291">
    <property type="entry name" value="UCP028291"/>
    <property type="match status" value="1"/>
</dbReference>
<proteinExistence type="predicted"/>
<dbReference type="EMBL" id="CP024199">
    <property type="protein sequence ID" value="AUG53197.1"/>
    <property type="molecule type" value="Genomic_DNA"/>
</dbReference>
<dbReference type="InterPro" id="IPR014543">
    <property type="entry name" value="UCP028291"/>
</dbReference>
<gene>
    <name evidence="1" type="ORF">CSC3H3_11090</name>
</gene>
<reference evidence="1 2" key="1">
    <citation type="submission" date="2017-10" db="EMBL/GenBank/DDBJ databases">
        <title>Biodiversity and function of Thalassospira species in the particle-attached aromatic-hydrocarbon-degrading consortia from the surface seawater of the China South Sea.</title>
        <authorList>
            <person name="Dong C."/>
            <person name="Liu R."/>
            <person name="Shao Z."/>
        </authorList>
    </citation>
    <scope>NUCLEOTIDE SEQUENCE [LARGE SCALE GENOMIC DNA]</scope>
    <source>
        <strain evidence="1 2">CSC3H3</strain>
    </source>
</reference>
<keyword evidence="2" id="KW-1185">Reference proteome</keyword>